<feature type="compositionally biased region" description="Low complexity" evidence="1">
    <location>
        <begin position="25"/>
        <end position="41"/>
    </location>
</feature>
<reference evidence="2 3" key="1">
    <citation type="submission" date="2019-01" db="EMBL/GenBank/DDBJ databases">
        <title>Draft genome sequences of three monokaryotic isolates of the white-rot basidiomycete fungus Dichomitus squalens.</title>
        <authorList>
            <consortium name="DOE Joint Genome Institute"/>
            <person name="Lopez S.C."/>
            <person name="Andreopoulos B."/>
            <person name="Pangilinan J."/>
            <person name="Lipzen A."/>
            <person name="Riley R."/>
            <person name="Ahrendt S."/>
            <person name="Ng V."/>
            <person name="Barry K."/>
            <person name="Daum C."/>
            <person name="Grigoriev I.V."/>
            <person name="Hilden K.S."/>
            <person name="Makela M.R."/>
            <person name="de Vries R.P."/>
        </authorList>
    </citation>
    <scope>NUCLEOTIDE SEQUENCE [LARGE SCALE GENOMIC DNA]</scope>
    <source>
        <strain evidence="2 3">CBS 464.89</strain>
    </source>
</reference>
<organism evidence="2 3">
    <name type="scientific">Dichomitus squalens</name>
    <dbReference type="NCBI Taxonomy" id="114155"/>
    <lineage>
        <taxon>Eukaryota</taxon>
        <taxon>Fungi</taxon>
        <taxon>Dikarya</taxon>
        <taxon>Basidiomycota</taxon>
        <taxon>Agaricomycotina</taxon>
        <taxon>Agaricomycetes</taxon>
        <taxon>Polyporales</taxon>
        <taxon>Polyporaceae</taxon>
        <taxon>Dichomitus</taxon>
    </lineage>
</organism>
<dbReference type="EMBL" id="ML145227">
    <property type="protein sequence ID" value="TBU53031.1"/>
    <property type="molecule type" value="Genomic_DNA"/>
</dbReference>
<dbReference type="AlphaFoldDB" id="A0A4Q9PHI6"/>
<feature type="region of interest" description="Disordered" evidence="1">
    <location>
        <begin position="121"/>
        <end position="142"/>
    </location>
</feature>
<evidence type="ECO:0000313" key="3">
    <source>
        <dbReference type="Proteomes" id="UP000292082"/>
    </source>
</evidence>
<feature type="region of interest" description="Disordered" evidence="1">
    <location>
        <begin position="25"/>
        <end position="60"/>
    </location>
</feature>
<feature type="region of interest" description="Disordered" evidence="1">
    <location>
        <begin position="82"/>
        <end position="106"/>
    </location>
</feature>
<accession>A0A4Q9PHI6</accession>
<dbReference type="Proteomes" id="UP000292082">
    <property type="component" value="Unassembled WGS sequence"/>
</dbReference>
<gene>
    <name evidence="2" type="ORF">BD310DRAFT_938815</name>
</gene>
<proteinExistence type="predicted"/>
<sequence>MAQRTAEGHAARLKVIQDAQEKAARATAAAAESANAASTSAAPPPAAPEVEMTESQEDEYHFPSEDDALYAAVDLGTLDEGVGRPIGFEDGESAGAATEEGSQVSSVGVPLWQDTPAQLTWRATGGRGGECAPRRALTRPSA</sequence>
<protein>
    <submittedName>
        <fullName evidence="2">Uncharacterized protein</fullName>
    </submittedName>
</protein>
<name>A0A4Q9PHI6_9APHY</name>
<evidence type="ECO:0000313" key="2">
    <source>
        <dbReference type="EMBL" id="TBU53031.1"/>
    </source>
</evidence>
<evidence type="ECO:0000256" key="1">
    <source>
        <dbReference type="SAM" id="MobiDB-lite"/>
    </source>
</evidence>
<keyword evidence="3" id="KW-1185">Reference proteome</keyword>